<keyword evidence="1" id="KW-0739">Sodium transport</keyword>
<evidence type="ECO:0000313" key="3">
    <source>
        <dbReference type="Proteomes" id="UP000254519"/>
    </source>
</evidence>
<dbReference type="RefSeq" id="WP_115363493.1">
    <property type="nucleotide sequence ID" value="NZ_CP038012.1"/>
</dbReference>
<keyword evidence="1" id="KW-0813">Transport</keyword>
<keyword evidence="1" id="KW-0915">Sodium</keyword>
<keyword evidence="1" id="KW-0769">Symport</keyword>
<feature type="transmembrane region" description="Helical" evidence="1">
    <location>
        <begin position="71"/>
        <end position="93"/>
    </location>
</feature>
<feature type="transmembrane region" description="Helical" evidence="1">
    <location>
        <begin position="283"/>
        <end position="302"/>
    </location>
</feature>
<dbReference type="GO" id="GO:0015501">
    <property type="term" value="F:glutamate:sodium symporter activity"/>
    <property type="evidence" value="ECO:0007669"/>
    <property type="project" value="UniProtKB-UniRule"/>
</dbReference>
<feature type="transmembrane region" description="Helical" evidence="1">
    <location>
        <begin position="242"/>
        <end position="263"/>
    </location>
</feature>
<dbReference type="PANTHER" id="PTHR36178">
    <property type="entry name" value="SLR0625 PROTEIN"/>
    <property type="match status" value="1"/>
</dbReference>
<evidence type="ECO:0000256" key="1">
    <source>
        <dbReference type="HAMAP-Rule" id="MF_02062"/>
    </source>
</evidence>
<feature type="transmembrane region" description="Helical" evidence="1">
    <location>
        <begin position="377"/>
        <end position="405"/>
    </location>
</feature>
<dbReference type="GO" id="GO:0015813">
    <property type="term" value="P:L-glutamate transmembrane transport"/>
    <property type="evidence" value="ECO:0007669"/>
    <property type="project" value="InterPro"/>
</dbReference>
<feature type="transmembrane region" description="Helical" evidence="1">
    <location>
        <begin position="339"/>
        <end position="357"/>
    </location>
</feature>
<dbReference type="PANTHER" id="PTHR36178:SF1">
    <property type="entry name" value="SODIUM_GLUTAMATE SYMPORTER"/>
    <property type="match status" value="1"/>
</dbReference>
<keyword evidence="3" id="KW-1185">Reference proteome</keyword>
<feature type="transmembrane region" description="Helical" evidence="1">
    <location>
        <begin position="41"/>
        <end position="59"/>
    </location>
</feature>
<name>A0A380CHT5_SPOPA</name>
<organism evidence="2 3">
    <name type="scientific">Sporosarcina pasteurii</name>
    <name type="common">Bacillus pasteurii</name>
    <dbReference type="NCBI Taxonomy" id="1474"/>
    <lineage>
        <taxon>Bacteria</taxon>
        <taxon>Bacillati</taxon>
        <taxon>Bacillota</taxon>
        <taxon>Bacilli</taxon>
        <taxon>Bacillales</taxon>
        <taxon>Caryophanaceae</taxon>
        <taxon>Sporosarcina</taxon>
    </lineage>
</organism>
<dbReference type="OrthoDB" id="4921038at2"/>
<comment type="similarity">
    <text evidence="1">Belongs to the glutamate:Na(+) symporter (ESS) (TC 2.A.27) family.</text>
</comment>
<keyword evidence="1" id="KW-1003">Cell membrane</keyword>
<protein>
    <recommendedName>
        <fullName evidence="1">Sodium/glutamate symporter</fullName>
    </recommendedName>
</protein>
<dbReference type="HAMAP" id="MF_02062">
    <property type="entry name" value="GltS"/>
    <property type="match status" value="1"/>
</dbReference>
<dbReference type="Proteomes" id="UP000254519">
    <property type="component" value="Unassembled WGS sequence"/>
</dbReference>
<dbReference type="GO" id="GO:0005886">
    <property type="term" value="C:plasma membrane"/>
    <property type="evidence" value="ECO:0007669"/>
    <property type="project" value="UniProtKB-SubCell"/>
</dbReference>
<dbReference type="Pfam" id="PF03616">
    <property type="entry name" value="Glt_symporter"/>
    <property type="match status" value="1"/>
</dbReference>
<gene>
    <name evidence="2" type="primary">gltS</name>
    <name evidence="2" type="ORF">NCTC4822_03047</name>
</gene>
<keyword evidence="1" id="KW-0029">Amino-acid transport</keyword>
<proteinExistence type="inferred from homology"/>
<comment type="function">
    <text evidence="1">Catalyzes the sodium-dependent transport of glutamate.</text>
</comment>
<dbReference type="InterPro" id="IPR004445">
    <property type="entry name" value="GltS"/>
</dbReference>
<feature type="transmembrane region" description="Helical" evidence="1">
    <location>
        <begin position="308"/>
        <end position="332"/>
    </location>
</feature>
<keyword evidence="1" id="KW-1133">Transmembrane helix</keyword>
<keyword evidence="1" id="KW-0406">Ion transport</keyword>
<dbReference type="EMBL" id="UGYZ01000002">
    <property type="protein sequence ID" value="SUJ20789.1"/>
    <property type="molecule type" value="Genomic_DNA"/>
</dbReference>
<evidence type="ECO:0000313" key="2">
    <source>
        <dbReference type="EMBL" id="SUJ20789.1"/>
    </source>
</evidence>
<feature type="transmembrane region" description="Helical" evidence="1">
    <location>
        <begin position="12"/>
        <end position="29"/>
    </location>
</feature>
<reference evidence="2 3" key="1">
    <citation type="submission" date="2018-06" db="EMBL/GenBank/DDBJ databases">
        <authorList>
            <consortium name="Pathogen Informatics"/>
            <person name="Doyle S."/>
        </authorList>
    </citation>
    <scope>NUCLEOTIDE SEQUENCE [LARGE SCALE GENOMIC DNA]</scope>
    <source>
        <strain evidence="3">ATCC 11859 / DSM 33 / NCIB 8841 / NCTC 4822</strain>
    </source>
</reference>
<feature type="transmembrane region" description="Helical" evidence="1">
    <location>
        <begin position="169"/>
        <end position="189"/>
    </location>
</feature>
<dbReference type="AlphaFoldDB" id="A0A380CHT5"/>
<keyword evidence="1" id="KW-0472">Membrane</keyword>
<feature type="transmembrane region" description="Helical" evidence="1">
    <location>
        <begin position="100"/>
        <end position="127"/>
    </location>
</feature>
<feature type="transmembrane region" description="Helical" evidence="1">
    <location>
        <begin position="217"/>
        <end position="236"/>
    </location>
</feature>
<sequence>MIFQDGDLELNLITSTAIGALLLILGMLGRKKISFFEKYCIPAPVIGGFGFALLTWVLFEANLPTISLDNTIGDLLMFVFFVTIGLGGSFDLIKKGGKILFIYVLICWGLAIFQNGFGVALATVLGIDPLLGIVAGAASLEGGHGMAAAMAPFIQEAGAESAMTVGMAAATYGLVAGSLIGGPVGNWLIKRNNLKIETDAGWSKLDEDGKNNFKDEITAKSIISIVAAIFIILAIGTNAAKWITVATGFTVPGHVFSLFVGLVFRSINEKKKYFTISQKTIDVISIVALELFLTMAMMKLKIWELYDLAVPLIIILVAQTIAIILIAVFVVFKFTGKNYDVALLASGFIGHGLGATANGLAVMDAVASKYGLVSKKAFFIIPVAGSMLIDIVGVPAIVIFTNFFAH</sequence>
<accession>A0A380CHT5</accession>
<keyword evidence="1" id="KW-0812">Transmembrane</keyword>
<comment type="subcellular location">
    <subcellularLocation>
        <location evidence="1">Cell membrane</location>
        <topology evidence="1">Multi-pass membrane protein</topology>
    </subcellularLocation>
</comment>